<evidence type="ECO:0000313" key="2">
    <source>
        <dbReference type="EMBL" id="UOQ71543.1"/>
    </source>
</evidence>
<dbReference type="Proteomes" id="UP000831796">
    <property type="component" value="Chromosome"/>
</dbReference>
<keyword evidence="3" id="KW-1185">Reference proteome</keyword>
<dbReference type="KEGG" id="hcu:MUN79_23470"/>
<dbReference type="Pfam" id="PF09603">
    <property type="entry name" value="Fib_succ_major"/>
    <property type="match status" value="1"/>
</dbReference>
<dbReference type="EMBL" id="CP095046">
    <property type="protein sequence ID" value="UOQ71543.1"/>
    <property type="molecule type" value="Genomic_DNA"/>
</dbReference>
<sequence length="165" mass="17705">MSVNYAGNGGIKVGTKPHYGTFFKHADLNTIPVPAGWRIPTKQDYVKLLASQGLTLNSWESTDGADLASKRRLGQLMATSGWLKQDGYATNSSGFTAVPANLQVTNGSPNGEGTNCLLWTAEKNAEDSPVAFQIIQLPSDTYAAFGSYAVGYNPAHLPVRLVRDK</sequence>
<name>A0A8T9Q9A9_9BACT</name>
<dbReference type="NCBIfam" id="TIGR02145">
    <property type="entry name" value="Fib_succ_major"/>
    <property type="match status" value="1"/>
</dbReference>
<protein>
    <recommendedName>
        <fullName evidence="1">Fibrobacter succinogenes major paralogous domain-containing protein</fullName>
    </recommendedName>
</protein>
<reference evidence="2" key="1">
    <citation type="submission" date="2022-04" db="EMBL/GenBank/DDBJ databases">
        <title>Hymenobacter sp. isolated from the air.</title>
        <authorList>
            <person name="Won M."/>
            <person name="Lee C.-M."/>
            <person name="Woen H.-Y."/>
            <person name="Kwon S.-W."/>
        </authorList>
    </citation>
    <scope>NUCLEOTIDE SEQUENCE</scope>
    <source>
        <strain evidence="2">5116S-3</strain>
    </source>
</reference>
<dbReference type="AlphaFoldDB" id="A0A8T9Q9A9"/>
<proteinExistence type="predicted"/>
<organism evidence="2 3">
    <name type="scientific">Hymenobacter cellulosilyticus</name>
    <dbReference type="NCBI Taxonomy" id="2932248"/>
    <lineage>
        <taxon>Bacteria</taxon>
        <taxon>Pseudomonadati</taxon>
        <taxon>Bacteroidota</taxon>
        <taxon>Cytophagia</taxon>
        <taxon>Cytophagales</taxon>
        <taxon>Hymenobacteraceae</taxon>
        <taxon>Hymenobacter</taxon>
    </lineage>
</organism>
<gene>
    <name evidence="2" type="ORF">MUN79_23470</name>
</gene>
<evidence type="ECO:0000259" key="1">
    <source>
        <dbReference type="Pfam" id="PF09603"/>
    </source>
</evidence>
<feature type="domain" description="Fibrobacter succinogenes major paralogous" evidence="1">
    <location>
        <begin position="27"/>
        <end position="163"/>
    </location>
</feature>
<accession>A0A8T9Q9A9</accession>
<dbReference type="InterPro" id="IPR011871">
    <property type="entry name" value="Fib_succ_major"/>
</dbReference>
<evidence type="ECO:0000313" key="3">
    <source>
        <dbReference type="Proteomes" id="UP000831796"/>
    </source>
</evidence>